<dbReference type="InterPro" id="IPR039426">
    <property type="entry name" value="TonB-dep_rcpt-like"/>
</dbReference>
<evidence type="ECO:0000256" key="14">
    <source>
        <dbReference type="RuleBase" id="RU003357"/>
    </source>
</evidence>
<keyword evidence="11 12" id="KW-0998">Cell outer membrane</keyword>
<dbReference type="Proteomes" id="UP000254329">
    <property type="component" value="Unassembled WGS sequence"/>
</dbReference>
<accession>A0A1V4B142</accession>
<dbReference type="Gene3D" id="2.40.170.20">
    <property type="entry name" value="TonB-dependent receptor, beta-barrel domain"/>
    <property type="match status" value="1"/>
</dbReference>
<feature type="region of interest" description="Disordered" evidence="15">
    <location>
        <begin position="286"/>
        <end position="309"/>
    </location>
</feature>
<dbReference type="InterPro" id="IPR010917">
    <property type="entry name" value="TonB_rcpt_CS"/>
</dbReference>
<evidence type="ECO:0000259" key="17">
    <source>
        <dbReference type="Pfam" id="PF00593"/>
    </source>
</evidence>
<evidence type="ECO:0000256" key="11">
    <source>
        <dbReference type="ARBA" id="ARBA00023237"/>
    </source>
</evidence>
<dbReference type="PANTHER" id="PTHR30069">
    <property type="entry name" value="TONB-DEPENDENT OUTER MEMBRANE RECEPTOR"/>
    <property type="match status" value="1"/>
</dbReference>
<evidence type="ECO:0000256" key="13">
    <source>
        <dbReference type="PROSITE-ProRule" id="PRU10144"/>
    </source>
</evidence>
<name>A0A1V4B142_9PAST</name>
<dbReference type="InterPro" id="IPR010949">
    <property type="entry name" value="TonB_Hb/transfer/lactofer_rcpt"/>
</dbReference>
<feature type="compositionally biased region" description="Polar residues" evidence="15">
    <location>
        <begin position="286"/>
        <end position="301"/>
    </location>
</feature>
<evidence type="ECO:0000256" key="8">
    <source>
        <dbReference type="ARBA" id="ARBA00023077"/>
    </source>
</evidence>
<dbReference type="AlphaFoldDB" id="A0A1V4B142"/>
<evidence type="ECO:0000256" key="2">
    <source>
        <dbReference type="ARBA" id="ARBA00008143"/>
    </source>
</evidence>
<feature type="domain" description="TonB-dependent receptor plug" evidence="18">
    <location>
        <begin position="54"/>
        <end position="165"/>
    </location>
</feature>
<dbReference type="CDD" id="cd01347">
    <property type="entry name" value="ligand_gated_channel"/>
    <property type="match status" value="1"/>
</dbReference>
<keyword evidence="7" id="KW-0677">Repeat</keyword>
<dbReference type="Pfam" id="PF00593">
    <property type="entry name" value="TonB_dep_Rec_b-barrel"/>
    <property type="match status" value="1"/>
</dbReference>
<keyword evidence="9 12" id="KW-0472">Membrane</keyword>
<dbReference type="InterPro" id="IPR000531">
    <property type="entry name" value="Beta-barrel_TonB"/>
</dbReference>
<evidence type="ECO:0000256" key="5">
    <source>
        <dbReference type="ARBA" id="ARBA00022692"/>
    </source>
</evidence>
<dbReference type="GO" id="GO:0015344">
    <property type="term" value="F:siderophore uptake transmembrane transporter activity"/>
    <property type="evidence" value="ECO:0007669"/>
    <property type="project" value="TreeGrafter"/>
</dbReference>
<evidence type="ECO:0000256" key="7">
    <source>
        <dbReference type="ARBA" id="ARBA00022737"/>
    </source>
</evidence>
<keyword evidence="5 12" id="KW-0812">Transmembrane</keyword>
<protein>
    <submittedName>
        <fullName evidence="19">Hemoglobin and hemoglobin-haptoglobin binding protein B</fullName>
    </submittedName>
</protein>
<dbReference type="InterPro" id="IPR037066">
    <property type="entry name" value="Plug_dom_sf"/>
</dbReference>
<keyword evidence="10" id="KW-0675">Receptor</keyword>
<dbReference type="Gene3D" id="2.170.130.10">
    <property type="entry name" value="TonB-dependent receptor, plug domain"/>
    <property type="match status" value="1"/>
</dbReference>
<dbReference type="InterPro" id="IPR012910">
    <property type="entry name" value="Plug_dom"/>
</dbReference>
<evidence type="ECO:0000256" key="1">
    <source>
        <dbReference type="ARBA" id="ARBA00004571"/>
    </source>
</evidence>
<keyword evidence="20" id="KW-1185">Reference proteome</keyword>
<evidence type="ECO:0000256" key="6">
    <source>
        <dbReference type="ARBA" id="ARBA00022729"/>
    </source>
</evidence>
<evidence type="ECO:0000256" key="12">
    <source>
        <dbReference type="PROSITE-ProRule" id="PRU01360"/>
    </source>
</evidence>
<keyword evidence="3 12" id="KW-0813">Transport</keyword>
<dbReference type="NCBIfam" id="TIGR01786">
    <property type="entry name" value="TonB-hemlactrns"/>
    <property type="match status" value="1"/>
</dbReference>
<dbReference type="GO" id="GO:0009279">
    <property type="term" value="C:cell outer membrane"/>
    <property type="evidence" value="ECO:0007669"/>
    <property type="project" value="UniProtKB-SubCell"/>
</dbReference>
<dbReference type="RefSeq" id="WP_078218537.1">
    <property type="nucleotide sequence ID" value="NZ_MUXZ01000017.1"/>
</dbReference>
<proteinExistence type="inferred from homology"/>
<feature type="signal peptide" evidence="16">
    <location>
        <begin position="1"/>
        <end position="26"/>
    </location>
</feature>
<gene>
    <name evidence="19" type="primary">hgpB</name>
    <name evidence="19" type="ORF">NCTC1659_00753</name>
</gene>
<dbReference type="Pfam" id="PF07715">
    <property type="entry name" value="Plug"/>
    <property type="match status" value="1"/>
</dbReference>
<dbReference type="InterPro" id="IPR036942">
    <property type="entry name" value="Beta-barrel_TonB_sf"/>
</dbReference>
<dbReference type="STRING" id="733.B0186_06385"/>
<evidence type="ECO:0000256" key="10">
    <source>
        <dbReference type="ARBA" id="ARBA00023170"/>
    </source>
</evidence>
<dbReference type="GO" id="GO:0044718">
    <property type="term" value="P:siderophore transmembrane transport"/>
    <property type="evidence" value="ECO:0007669"/>
    <property type="project" value="TreeGrafter"/>
</dbReference>
<dbReference type="PROSITE" id="PS52016">
    <property type="entry name" value="TONB_DEPENDENT_REC_3"/>
    <property type="match status" value="1"/>
</dbReference>
<sequence length="1006" mass="114566">MKTKKSLMRLSLITIAVMSYCSFASAQGDSSELDTINVNGSYSSEDVKQKKVGETVKTAKELKKQQVQDSRDLVRYETGVSVVENGRFGSSGYSVRGVDENRVAITVDGLHQAETLSSQGFKELFEGYGNFNNTRNSVEIETLKQVSISKGSNSVKVGSGALGGAVIFETKDARDLLIDKDWHVSYKTGYNSADNQNMDSITLAGRYKWFDAIIIKTKRDGHELKNYGYKNYPNVNTKIREKADPYNIIKESSLVKLSVSPTENHRLTVIADLYKNNTNGQDLSYSLNATPTQPNEPNTSTRHAKDSSERKNYAISYENYSSNPLWDTLKITYSEQKVKNRARTEDYCDEDSCKGTKDPLANPLGIALKNGKIVDKNGDPITLKATKKNMSGDFIYELVDKNDKAFDYPNPDGTVSQSAYFNLAPIDGQWFDCSLFDCDKPIEYYELPYYNNGNKLTKKSINLKKEEFNGKFFARREGQSYLGPNKVVILPNSVGYLERNYHDRSINTNTKQLNLDLSKAVDISNIMHNIDYGLSYSKIRKEMINYSGYDAKSPQWWAERFLGTDFSDKPKTCESSGSFNALLCPKVDGPYSFLIPVVTKNSAVYLSDNFKLSNHFSFDVGYRYDRIRYNPHYVAGSTPKIPDDLEAGLAKNFVPPHQISNEQPKYYDNGYRGPTDPKFLKDLKEWQRKNEENKLAKHQADIDSLAQPNKYSASSYSLSMNFDPTDYLRIQLHHAKGFRAPTSDEIYFTFKHPDFTVLPNLNLKSEKSKTQEVAITYYGDFGFISTSLFQTKYRDFIDLKYLGSRNFQTIHGGQARAHPFQVYQNVNRQTAKVKGVEINSKLYLNKIHSSLDGFSFSYKFSYQKGRTDGNIPMNAIQPKTSVYGLSYQQKEDKFGIDIYLTHVGEKKAKDSYNMYYMEQGLPNSNLKWRSKSYTVTDIIAYAKPLKNLKLQFGIYNLTNRKYITWESARSIKPYGTSNLIDQNTGKGINRFYSPGRNFKFNMEFVF</sequence>
<evidence type="ECO:0000256" key="4">
    <source>
        <dbReference type="ARBA" id="ARBA00022452"/>
    </source>
</evidence>
<feature type="chain" id="PRO_5030036262" evidence="16">
    <location>
        <begin position="27"/>
        <end position="1006"/>
    </location>
</feature>
<evidence type="ECO:0000256" key="15">
    <source>
        <dbReference type="SAM" id="MobiDB-lite"/>
    </source>
</evidence>
<comment type="subcellular location">
    <subcellularLocation>
        <location evidence="1 12">Cell outer membrane</location>
        <topology evidence="1 12">Multi-pass membrane protein</topology>
    </subcellularLocation>
</comment>
<dbReference type="EMBL" id="UGHF01000001">
    <property type="protein sequence ID" value="STO59503.1"/>
    <property type="molecule type" value="Genomic_DNA"/>
</dbReference>
<feature type="short sequence motif" description="TonB C-terminal box" evidence="13">
    <location>
        <begin position="989"/>
        <end position="1006"/>
    </location>
</feature>
<reference evidence="19 20" key="1">
    <citation type="submission" date="2018-06" db="EMBL/GenBank/DDBJ databases">
        <authorList>
            <consortium name="Pathogen Informatics"/>
            <person name="Doyle S."/>
        </authorList>
    </citation>
    <scope>NUCLEOTIDE SEQUENCE [LARGE SCALE GENOMIC DNA]</scope>
    <source>
        <strain evidence="19 20">NCTC1659</strain>
    </source>
</reference>
<organism evidence="19 20">
    <name type="scientific">Canicola haemoglobinophilus</name>
    <dbReference type="NCBI Taxonomy" id="733"/>
    <lineage>
        <taxon>Bacteria</taxon>
        <taxon>Pseudomonadati</taxon>
        <taxon>Pseudomonadota</taxon>
        <taxon>Gammaproteobacteria</taxon>
        <taxon>Pasteurellales</taxon>
        <taxon>Pasteurellaceae</taxon>
        <taxon>Canicola</taxon>
    </lineage>
</organism>
<keyword evidence="6 16" id="KW-0732">Signal</keyword>
<keyword evidence="4 12" id="KW-1134">Transmembrane beta strand</keyword>
<feature type="domain" description="TonB-dependent receptor-like beta-barrel" evidence="17">
    <location>
        <begin position="484"/>
        <end position="957"/>
    </location>
</feature>
<evidence type="ECO:0000313" key="19">
    <source>
        <dbReference type="EMBL" id="STO59503.1"/>
    </source>
</evidence>
<keyword evidence="8 14" id="KW-0798">TonB box</keyword>
<evidence type="ECO:0000256" key="16">
    <source>
        <dbReference type="SAM" id="SignalP"/>
    </source>
</evidence>
<evidence type="ECO:0000256" key="3">
    <source>
        <dbReference type="ARBA" id="ARBA00022448"/>
    </source>
</evidence>
<evidence type="ECO:0000256" key="9">
    <source>
        <dbReference type="ARBA" id="ARBA00023136"/>
    </source>
</evidence>
<dbReference type="PROSITE" id="PS01156">
    <property type="entry name" value="TONB_DEPENDENT_REC_2"/>
    <property type="match status" value="1"/>
</dbReference>
<dbReference type="SUPFAM" id="SSF56935">
    <property type="entry name" value="Porins"/>
    <property type="match status" value="1"/>
</dbReference>
<dbReference type="PANTHER" id="PTHR30069:SF29">
    <property type="entry name" value="HEMOGLOBIN AND HEMOGLOBIN-HAPTOGLOBIN-BINDING PROTEIN 1-RELATED"/>
    <property type="match status" value="1"/>
</dbReference>
<evidence type="ECO:0000259" key="18">
    <source>
        <dbReference type="Pfam" id="PF07715"/>
    </source>
</evidence>
<evidence type="ECO:0000313" key="20">
    <source>
        <dbReference type="Proteomes" id="UP000254329"/>
    </source>
</evidence>
<comment type="similarity">
    <text evidence="2">Belongs to the TonB-dependent receptor family. Hemoglobin/haptoglobin binding protein subfamily.</text>
</comment>